<dbReference type="InterPro" id="IPR008266">
    <property type="entry name" value="Tyr_kinase_AS"/>
</dbReference>
<accession>A0A8J6XNX6</accession>
<comment type="catalytic activity">
    <reaction evidence="7">
        <text>L-threonyl-[protein] + ATP = O-phospho-L-threonyl-[protein] + ADP + H(+)</text>
        <dbReference type="Rhea" id="RHEA:46608"/>
        <dbReference type="Rhea" id="RHEA-COMP:11060"/>
        <dbReference type="Rhea" id="RHEA-COMP:11605"/>
        <dbReference type="ChEBI" id="CHEBI:15378"/>
        <dbReference type="ChEBI" id="CHEBI:30013"/>
        <dbReference type="ChEBI" id="CHEBI:30616"/>
        <dbReference type="ChEBI" id="CHEBI:61977"/>
        <dbReference type="ChEBI" id="CHEBI:456216"/>
        <dbReference type="EC" id="2.7.11.1"/>
    </reaction>
</comment>
<dbReference type="Proteomes" id="UP000629098">
    <property type="component" value="Unassembled WGS sequence"/>
</dbReference>
<evidence type="ECO:0000256" key="4">
    <source>
        <dbReference type="ARBA" id="ARBA00022741"/>
    </source>
</evidence>
<comment type="caution">
    <text evidence="12">The sequence shown here is derived from an EMBL/GenBank/DDBJ whole genome shotgun (WGS) entry which is preliminary data.</text>
</comment>
<feature type="compositionally biased region" description="Low complexity" evidence="10">
    <location>
        <begin position="706"/>
        <end position="744"/>
    </location>
</feature>
<dbReference type="GO" id="GO:0005524">
    <property type="term" value="F:ATP binding"/>
    <property type="evidence" value="ECO:0007669"/>
    <property type="project" value="UniProtKB-UniRule"/>
</dbReference>
<evidence type="ECO:0000256" key="6">
    <source>
        <dbReference type="ARBA" id="ARBA00022840"/>
    </source>
</evidence>
<feature type="region of interest" description="Disordered" evidence="10">
    <location>
        <begin position="418"/>
        <end position="452"/>
    </location>
</feature>
<reference evidence="12" key="1">
    <citation type="submission" date="2020-09" db="EMBL/GenBank/DDBJ databases">
        <title>Iningainema tapete sp. nov. (Scytonemataceae, Cyanobacteria) from greenhouses in central Florida (USA) produces two types of nodularin with biosynthetic potential for microcystin-LR and anabaenopeptins.</title>
        <authorList>
            <person name="Berthold D.E."/>
            <person name="Lefler F.W."/>
            <person name="Huang I.-S."/>
            <person name="Abdulla H."/>
            <person name="Zimba P.V."/>
            <person name="Laughinghouse H.D. IV."/>
        </authorList>
    </citation>
    <scope>NUCLEOTIDE SEQUENCE</scope>
    <source>
        <strain evidence="12">BLCCT55</strain>
    </source>
</reference>
<keyword evidence="3" id="KW-0808">Transferase</keyword>
<feature type="compositionally biased region" description="Polar residues" evidence="10">
    <location>
        <begin position="422"/>
        <end position="437"/>
    </location>
</feature>
<dbReference type="EC" id="2.7.11.1" evidence="1"/>
<dbReference type="Gene3D" id="3.30.200.20">
    <property type="entry name" value="Phosphorylase Kinase, domain 1"/>
    <property type="match status" value="1"/>
</dbReference>
<evidence type="ECO:0000256" key="10">
    <source>
        <dbReference type="SAM" id="MobiDB-lite"/>
    </source>
</evidence>
<dbReference type="InterPro" id="IPR000719">
    <property type="entry name" value="Prot_kinase_dom"/>
</dbReference>
<keyword evidence="4 9" id="KW-0547">Nucleotide-binding</keyword>
<feature type="domain" description="Protein kinase" evidence="11">
    <location>
        <begin position="44"/>
        <end position="339"/>
    </location>
</feature>
<dbReference type="CDD" id="cd14014">
    <property type="entry name" value="STKc_PknB_like"/>
    <property type="match status" value="1"/>
</dbReference>
<evidence type="ECO:0000256" key="5">
    <source>
        <dbReference type="ARBA" id="ARBA00022777"/>
    </source>
</evidence>
<feature type="region of interest" description="Disordered" evidence="10">
    <location>
        <begin position="693"/>
        <end position="744"/>
    </location>
</feature>
<dbReference type="InterPro" id="IPR017441">
    <property type="entry name" value="Protein_kinase_ATP_BS"/>
</dbReference>
<feature type="binding site" evidence="9">
    <location>
        <position position="74"/>
    </location>
    <ligand>
        <name>ATP</name>
        <dbReference type="ChEBI" id="CHEBI:30616"/>
    </ligand>
</feature>
<feature type="region of interest" description="Disordered" evidence="10">
    <location>
        <begin position="361"/>
        <end position="382"/>
    </location>
</feature>
<dbReference type="InterPro" id="IPR011009">
    <property type="entry name" value="Kinase-like_dom_sf"/>
</dbReference>
<evidence type="ECO:0000256" key="1">
    <source>
        <dbReference type="ARBA" id="ARBA00012513"/>
    </source>
</evidence>
<keyword evidence="5 12" id="KW-0418">Kinase</keyword>
<dbReference type="RefSeq" id="WP_190835783.1">
    <property type="nucleotide sequence ID" value="NZ_CAWPPI010000098.1"/>
</dbReference>
<protein>
    <recommendedName>
        <fullName evidence="1">non-specific serine/threonine protein kinase</fullName>
        <ecNumber evidence="1">2.7.11.1</ecNumber>
    </recommendedName>
</protein>
<evidence type="ECO:0000313" key="13">
    <source>
        <dbReference type="Proteomes" id="UP000629098"/>
    </source>
</evidence>
<dbReference type="PROSITE" id="PS00109">
    <property type="entry name" value="PROTEIN_KINASE_TYR"/>
    <property type="match status" value="1"/>
</dbReference>
<evidence type="ECO:0000256" key="7">
    <source>
        <dbReference type="ARBA" id="ARBA00047899"/>
    </source>
</evidence>
<keyword evidence="13" id="KW-1185">Reference proteome</keyword>
<dbReference type="Gene3D" id="2.60.120.380">
    <property type="match status" value="1"/>
</dbReference>
<dbReference type="AlphaFoldDB" id="A0A8J6XNX6"/>
<proteinExistence type="predicted"/>
<dbReference type="GO" id="GO:0004674">
    <property type="term" value="F:protein serine/threonine kinase activity"/>
    <property type="evidence" value="ECO:0007669"/>
    <property type="project" value="UniProtKB-KW"/>
</dbReference>
<evidence type="ECO:0000256" key="2">
    <source>
        <dbReference type="ARBA" id="ARBA00022527"/>
    </source>
</evidence>
<name>A0A8J6XNX6_9CYAN</name>
<dbReference type="PANTHER" id="PTHR24363:SF0">
    <property type="entry name" value="SERINE_THREONINE KINASE LIKE DOMAIN CONTAINING 1"/>
    <property type="match status" value="1"/>
</dbReference>
<organism evidence="12 13">
    <name type="scientific">Iningainema tapete BLCC-T55</name>
    <dbReference type="NCBI Taxonomy" id="2748662"/>
    <lineage>
        <taxon>Bacteria</taxon>
        <taxon>Bacillati</taxon>
        <taxon>Cyanobacteriota</taxon>
        <taxon>Cyanophyceae</taxon>
        <taxon>Nostocales</taxon>
        <taxon>Scytonemataceae</taxon>
        <taxon>Iningainema tapete</taxon>
    </lineage>
</organism>
<sequence>MNSIYCSKGHQNPRESQYCRHCGEKLDLPVSKGIQPGQILVERYVLVRQLGQGGFGRTYLAEDLNRFRELCVLKEFSPQVQTPYVLQKAEELFQREASVLYQLQHPQIPRFRELFRSNLNGKEYLFLVQDYVEGENYSSLLNVRKQQGLRFTEAEVTQILQQILPVLEYIHSLGVIHRDISPDNLILRNPPSTPSSQGKPPQAPPSQGGERGGVPVLIDFGGVKQVVATVASQYYQPGAAMTPSPTLLGKVGYAPPEQMQTGLVEPHSDLYALAATALVLLTGKQPQELIDTQSLIWQWRREINLSPTLASVLDKMLSPVPRERYQSASQVLQALNPVSPIAPTQYPSTPTVGYTQGTVAVSPSPPSNTPISVQTPPMQTPHRGVSTGQILLVTMILTVAGGLGLWGANSWIQSRSERLGVNNPTPENTQKPDNNLPSDPLAKYSAQERQRKLRLSDRRQQLGIDESYYIKVVNQIFWDKNPSLRGRTLSDSPEDESFRAQWDKIAAEFLEKTTLLSSNARRQLGTYTGAERDRWKVEVNQLNVGSRSLYDLADAAFYLQFPEQRGKDFLEQPIGQVWHGFAADKLNAILAGSAFQKIIFAEGATSKTVSGTLKRTEGKVFIAELTQNQILDVKLQASPRVLLSVYSPSGKTKFLQDSRQRSLSVTLPEDGFYEFVVVSTASAPQDYQLSITAENPAPLPTPTPTPSETVTPTPTFTLTPTPTPTATTTPTLTPTLTPTPTVTP</sequence>
<evidence type="ECO:0000256" key="9">
    <source>
        <dbReference type="PROSITE-ProRule" id="PRU10141"/>
    </source>
</evidence>
<evidence type="ECO:0000259" key="11">
    <source>
        <dbReference type="PROSITE" id="PS50011"/>
    </source>
</evidence>
<keyword evidence="2 12" id="KW-0723">Serine/threonine-protein kinase</keyword>
<dbReference type="PROSITE" id="PS50011">
    <property type="entry name" value="PROTEIN_KINASE_DOM"/>
    <property type="match status" value="1"/>
</dbReference>
<comment type="catalytic activity">
    <reaction evidence="8">
        <text>L-seryl-[protein] + ATP = O-phospho-L-seryl-[protein] + ADP + H(+)</text>
        <dbReference type="Rhea" id="RHEA:17989"/>
        <dbReference type="Rhea" id="RHEA-COMP:9863"/>
        <dbReference type="Rhea" id="RHEA-COMP:11604"/>
        <dbReference type="ChEBI" id="CHEBI:15378"/>
        <dbReference type="ChEBI" id="CHEBI:29999"/>
        <dbReference type="ChEBI" id="CHEBI:30616"/>
        <dbReference type="ChEBI" id="CHEBI:83421"/>
        <dbReference type="ChEBI" id="CHEBI:456216"/>
        <dbReference type="EC" id="2.7.11.1"/>
    </reaction>
</comment>
<evidence type="ECO:0000313" key="12">
    <source>
        <dbReference type="EMBL" id="MBD2776727.1"/>
    </source>
</evidence>
<dbReference type="SUPFAM" id="SSF56112">
    <property type="entry name" value="Protein kinase-like (PK-like)"/>
    <property type="match status" value="1"/>
</dbReference>
<feature type="region of interest" description="Disordered" evidence="10">
    <location>
        <begin position="184"/>
        <end position="211"/>
    </location>
</feature>
<dbReference type="Pfam" id="PF00069">
    <property type="entry name" value="Pkinase"/>
    <property type="match status" value="1"/>
</dbReference>
<dbReference type="PROSITE" id="PS00107">
    <property type="entry name" value="PROTEIN_KINASE_ATP"/>
    <property type="match status" value="1"/>
</dbReference>
<gene>
    <name evidence="12" type="ORF">ICL16_32920</name>
</gene>
<keyword evidence="6 9" id="KW-0067">ATP-binding</keyword>
<evidence type="ECO:0000256" key="8">
    <source>
        <dbReference type="ARBA" id="ARBA00048679"/>
    </source>
</evidence>
<dbReference type="Gene3D" id="1.10.510.10">
    <property type="entry name" value="Transferase(Phosphotransferase) domain 1"/>
    <property type="match status" value="1"/>
</dbReference>
<dbReference type="EMBL" id="JACXAE010000098">
    <property type="protein sequence ID" value="MBD2776727.1"/>
    <property type="molecule type" value="Genomic_DNA"/>
</dbReference>
<evidence type="ECO:0000256" key="3">
    <source>
        <dbReference type="ARBA" id="ARBA00022679"/>
    </source>
</evidence>
<dbReference type="PANTHER" id="PTHR24363">
    <property type="entry name" value="SERINE/THREONINE PROTEIN KINASE"/>
    <property type="match status" value="1"/>
</dbReference>